<accession>F3NIF0</accession>
<proteinExistence type="predicted"/>
<dbReference type="Proteomes" id="UP000003022">
    <property type="component" value="Unassembled WGS sequence"/>
</dbReference>
<keyword evidence="3" id="KW-1185">Reference proteome</keyword>
<evidence type="ECO:0000256" key="1">
    <source>
        <dbReference type="SAM" id="MobiDB-lite"/>
    </source>
</evidence>
<dbReference type="AlphaFoldDB" id="F3NIF0"/>
<dbReference type="STRING" id="996637.SGM_2914"/>
<reference evidence="2 3" key="1">
    <citation type="journal article" date="2011" name="J. Bacteriol.">
        <title>Draft genome sequence of the marine bacterium Streptomyces griseoaurantiacus M045, which produces novel manumycin-type antibiotics with a pABA core component.</title>
        <authorList>
            <person name="Li F."/>
            <person name="Jiang P."/>
            <person name="Zheng H."/>
            <person name="Wang S."/>
            <person name="Zhao G."/>
            <person name="Qin S."/>
            <person name="Liu Z."/>
        </authorList>
    </citation>
    <scope>NUCLEOTIDE SEQUENCE [LARGE SCALE GENOMIC DNA]</scope>
    <source>
        <strain evidence="2 3">M045</strain>
    </source>
</reference>
<feature type="compositionally biased region" description="Polar residues" evidence="1">
    <location>
        <begin position="101"/>
        <end position="112"/>
    </location>
</feature>
<evidence type="ECO:0000313" key="3">
    <source>
        <dbReference type="Proteomes" id="UP000003022"/>
    </source>
</evidence>
<evidence type="ECO:0000313" key="2">
    <source>
        <dbReference type="EMBL" id="EGG46786.1"/>
    </source>
</evidence>
<dbReference type="EMBL" id="AEYX01000035">
    <property type="protein sequence ID" value="EGG46786.1"/>
    <property type="molecule type" value="Genomic_DNA"/>
</dbReference>
<feature type="region of interest" description="Disordered" evidence="1">
    <location>
        <begin position="17"/>
        <end position="112"/>
    </location>
</feature>
<sequence length="112" mass="12062">MTGHECLGVVILVGDGGVREDDGARRSCPGNIFPGPYPKEYGGTPSRPRERARLPHWPRGVPRSMHEPPPPAQRSLPLTGVTTSASHRLHSTFPDIERVSDASTGNGTRSSQ</sequence>
<organism evidence="2 3">
    <name type="scientific">Streptomyces griseoaurantiacus M045</name>
    <dbReference type="NCBI Taxonomy" id="996637"/>
    <lineage>
        <taxon>Bacteria</taxon>
        <taxon>Bacillati</taxon>
        <taxon>Actinomycetota</taxon>
        <taxon>Actinomycetes</taxon>
        <taxon>Kitasatosporales</taxon>
        <taxon>Streptomycetaceae</taxon>
        <taxon>Streptomyces</taxon>
        <taxon>Streptomyces aurantiacus group</taxon>
    </lineage>
</organism>
<gene>
    <name evidence="2" type="ORF">SGM_2914</name>
</gene>
<comment type="caution">
    <text evidence="2">The sequence shown here is derived from an EMBL/GenBank/DDBJ whole genome shotgun (WGS) entry which is preliminary data.</text>
</comment>
<protein>
    <submittedName>
        <fullName evidence="2">Uncharacterized protein</fullName>
    </submittedName>
</protein>
<name>F3NIF0_9ACTN</name>